<evidence type="ECO:0000313" key="8">
    <source>
        <dbReference type="EMBL" id="GAM80278.1"/>
    </source>
</evidence>
<feature type="transmembrane region" description="Helical" evidence="7">
    <location>
        <begin position="64"/>
        <end position="88"/>
    </location>
</feature>
<dbReference type="CDD" id="cd01127">
    <property type="entry name" value="TrwB_TraG_TraD_VirD4"/>
    <property type="match status" value="1"/>
</dbReference>
<keyword evidence="5 7" id="KW-1133">Transmembrane helix</keyword>
<dbReference type="Pfam" id="PF02534">
    <property type="entry name" value="T4SS-DNA_transf"/>
    <property type="match status" value="1"/>
</dbReference>
<accession>A0A0B8QZC9</accession>
<evidence type="ECO:0000256" key="1">
    <source>
        <dbReference type="ARBA" id="ARBA00004651"/>
    </source>
</evidence>
<dbReference type="EMBL" id="LKLW01000090">
    <property type="protein sequence ID" value="KSU26562.1"/>
    <property type="molecule type" value="Genomic_DNA"/>
</dbReference>
<dbReference type="PATRIC" id="fig|1360.116.peg.1291"/>
<evidence type="ECO:0000256" key="3">
    <source>
        <dbReference type="ARBA" id="ARBA00022475"/>
    </source>
</evidence>
<reference evidence="9" key="3">
    <citation type="journal article" date="2017" name="Genome Announc.">
        <title>Draft Genome Sequences of 24 Lactococcus lactis Strains.</title>
        <authorList>
            <person name="Backus L."/>
            <person name="Wels M."/>
            <person name="Boekhorst J."/>
            <person name="Dijkstra A.R."/>
            <person name="Beerthuyzen M."/>
            <person name="Kelly W.J."/>
            <person name="Siezen R.J."/>
            <person name="van Hijum S.A."/>
            <person name="Bachmann H."/>
        </authorList>
    </citation>
    <scope>NUCLEOTIDE SEQUENCE</scope>
    <source>
        <strain evidence="9">N42</strain>
    </source>
</reference>
<dbReference type="InterPro" id="IPR027417">
    <property type="entry name" value="P-loop_NTPase"/>
</dbReference>
<dbReference type="InterPro" id="IPR051539">
    <property type="entry name" value="T4SS-coupling_protein"/>
</dbReference>
<dbReference type="SUPFAM" id="SSF52540">
    <property type="entry name" value="P-loop containing nucleoside triphosphate hydrolases"/>
    <property type="match status" value="1"/>
</dbReference>
<comment type="similarity">
    <text evidence="2">Belongs to the VirD4/TraG family.</text>
</comment>
<dbReference type="GO" id="GO:0005886">
    <property type="term" value="C:plasma membrane"/>
    <property type="evidence" value="ECO:0007669"/>
    <property type="project" value="UniProtKB-SubCell"/>
</dbReference>
<reference evidence="8 10" key="1">
    <citation type="submission" date="2015-01" db="EMBL/GenBank/DDBJ databases">
        <title>Lactococcus lactis subsp.lactis JCM 5805 whole genome shotgun sequence.</title>
        <authorList>
            <person name="Fujii T."/>
            <person name="Tomita Y."/>
            <person name="Ikushima S."/>
            <person name="Fujiwara D."/>
        </authorList>
    </citation>
    <scope>NUCLEOTIDE SEQUENCE [LARGE SCALE GENOMIC DNA]</scope>
    <source>
        <strain evidence="8 10">JCM 5805</strain>
    </source>
</reference>
<evidence type="ECO:0000313" key="10">
    <source>
        <dbReference type="Proteomes" id="UP000031847"/>
    </source>
</evidence>
<dbReference type="PANTHER" id="PTHR37937">
    <property type="entry name" value="CONJUGATIVE TRANSFER: DNA TRANSPORT"/>
    <property type="match status" value="1"/>
</dbReference>
<gene>
    <name evidence="8" type="ORF">JCM5805K_1389</name>
    <name evidence="9" type="ORF">N42_1500</name>
</gene>
<proteinExistence type="inferred from homology"/>
<keyword evidence="3" id="KW-1003">Cell membrane</keyword>
<evidence type="ECO:0000256" key="6">
    <source>
        <dbReference type="ARBA" id="ARBA00023136"/>
    </source>
</evidence>
<evidence type="ECO:0000256" key="7">
    <source>
        <dbReference type="SAM" id="Phobius"/>
    </source>
</evidence>
<evidence type="ECO:0000256" key="4">
    <source>
        <dbReference type="ARBA" id="ARBA00022692"/>
    </source>
</evidence>
<feature type="transmembrane region" description="Helical" evidence="7">
    <location>
        <begin position="12"/>
        <end position="30"/>
    </location>
</feature>
<sequence length="605" mass="69116">MSDMTRPYQKNLKHYLILSGVLFILGFWSGNFLTGLPGQTLGDQFNSLFDHGLLELLTEQNLQFLYVPTLVGFLFALIGGFSGLIAYVRNNDHGVYRNNEEHGSARLARPEEISHFADLRPENNIIYTQKARMGLINQAIDYRYQKNKNIVVLGGPGSGKTYTFVKPNLMQLLGSYIVTDPKGLLIRECGKMLVENGYQVKIFDLVTFLNSDRFNIFHYLEDEMDVDRIFGAISEATKKGDNQSEDFWQRAEGLLARAMITFLWIDGQDNDYTPDLGMVSELFRHIERKEAKVPSVVEEWMEEQNARHPNNYAYKQWTLFNDLFKAETRSSALAIAATRFSVFDHEKVVNLIAEDTMDIDSWNEEKTAVFLAIPETDDSYNFIAAMFLSTVMERLRKKADEVMQGIRTLPEGKSLLHVRFILDEFANIGRIPNIDKALATFRSREMSIVIILQALAQLKAMYKNGWETLLNSCDSLLFLGGDEKETTAYLSQRAGKQTISIRNRTQNHGRGGGSTSYQKQARDLFTPDEIGRLNNNSALLFISGQYVFKDKKYTVGDHPNAALLAQNPQDPNWYYYKRYMDEEEEFLDQATQIIDHGVITHEEAA</sequence>
<dbReference type="NCBIfam" id="NF045973">
    <property type="entry name" value="conju_CD1115"/>
    <property type="match status" value="1"/>
</dbReference>
<keyword evidence="6 7" id="KW-0472">Membrane</keyword>
<dbReference type="Gene3D" id="3.40.50.300">
    <property type="entry name" value="P-loop containing nucleotide triphosphate hydrolases"/>
    <property type="match status" value="2"/>
</dbReference>
<comment type="caution">
    <text evidence="8">The sequence shown here is derived from an EMBL/GenBank/DDBJ whole genome shotgun (WGS) entry which is preliminary data.</text>
</comment>
<dbReference type="AlphaFoldDB" id="A0A0B8QZC9"/>
<organism evidence="8 10">
    <name type="scientific">Lactococcus lactis subsp. lactis</name>
    <name type="common">Streptococcus lactis</name>
    <dbReference type="NCBI Taxonomy" id="1360"/>
    <lineage>
        <taxon>Bacteria</taxon>
        <taxon>Bacillati</taxon>
        <taxon>Bacillota</taxon>
        <taxon>Bacilli</taxon>
        <taxon>Lactobacillales</taxon>
        <taxon>Streptococcaceae</taxon>
        <taxon>Lactococcus</taxon>
    </lineage>
</organism>
<dbReference type="EMBL" id="BBSI01000022">
    <property type="protein sequence ID" value="GAM80278.1"/>
    <property type="molecule type" value="Genomic_DNA"/>
</dbReference>
<evidence type="ECO:0000256" key="2">
    <source>
        <dbReference type="ARBA" id="ARBA00008806"/>
    </source>
</evidence>
<dbReference type="InterPro" id="IPR003688">
    <property type="entry name" value="TraG/VirD4"/>
</dbReference>
<dbReference type="Proteomes" id="UP000031847">
    <property type="component" value="Unassembled WGS sequence"/>
</dbReference>
<dbReference type="Proteomes" id="UP000052991">
    <property type="component" value="Unassembled WGS sequence"/>
</dbReference>
<evidence type="ECO:0000313" key="9">
    <source>
        <dbReference type="EMBL" id="KSU26562.1"/>
    </source>
</evidence>
<name>A0A0B8QZC9_LACLL</name>
<comment type="subcellular location">
    <subcellularLocation>
        <location evidence="1">Cell membrane</location>
        <topology evidence="1">Multi-pass membrane protein</topology>
    </subcellularLocation>
</comment>
<evidence type="ECO:0000313" key="11">
    <source>
        <dbReference type="Proteomes" id="UP000052991"/>
    </source>
</evidence>
<reference evidence="11" key="2">
    <citation type="submission" date="2015-10" db="EMBL/GenBank/DDBJ databases">
        <title>Draft Genome Sequences of 11 Lactococcus lactis subspecies cremoris strains.</title>
        <authorList>
            <person name="Wels M."/>
            <person name="Backus L."/>
            <person name="Boekhorst J."/>
            <person name="Dijkstra A."/>
            <person name="Beerthuizen M."/>
            <person name="Kelly W."/>
            <person name="Siezen R."/>
            <person name="Bachmann H."/>
            <person name="Van Hijum S."/>
        </authorList>
    </citation>
    <scope>NUCLEOTIDE SEQUENCE [LARGE SCALE GENOMIC DNA]</scope>
    <source>
        <strain evidence="11">N42</strain>
    </source>
</reference>
<evidence type="ECO:0000256" key="5">
    <source>
        <dbReference type="ARBA" id="ARBA00022989"/>
    </source>
</evidence>
<protein>
    <submittedName>
        <fullName evidence="8">Type IV secretory pathway, VirD4 components</fullName>
    </submittedName>
</protein>
<dbReference type="PANTHER" id="PTHR37937:SF1">
    <property type="entry name" value="CONJUGATIVE TRANSFER: DNA TRANSPORT"/>
    <property type="match status" value="1"/>
</dbReference>
<keyword evidence="4 7" id="KW-0812">Transmembrane</keyword>